<dbReference type="GO" id="GO:0016787">
    <property type="term" value="F:hydrolase activity"/>
    <property type="evidence" value="ECO:0007669"/>
    <property type="project" value="UniProtKB-KW"/>
</dbReference>
<dbReference type="Pfam" id="PF01627">
    <property type="entry name" value="Hpt"/>
    <property type="match status" value="1"/>
</dbReference>
<evidence type="ECO:0000259" key="19">
    <source>
        <dbReference type="PROSITE" id="PS50109"/>
    </source>
</evidence>
<dbReference type="InterPro" id="IPR029016">
    <property type="entry name" value="GAF-like_dom_sf"/>
</dbReference>
<proteinExistence type="predicted"/>
<dbReference type="RefSeq" id="WP_053407098.1">
    <property type="nucleotide sequence ID" value="NZ_DAIPHI010000053.1"/>
</dbReference>
<dbReference type="PROSITE" id="PS50112">
    <property type="entry name" value="PAS"/>
    <property type="match status" value="1"/>
</dbReference>
<dbReference type="Pfam" id="PF00072">
    <property type="entry name" value="Response_reg"/>
    <property type="match status" value="2"/>
</dbReference>
<dbReference type="SUPFAM" id="SSF55781">
    <property type="entry name" value="GAF domain-like"/>
    <property type="match status" value="1"/>
</dbReference>
<feature type="domain" description="Histidine kinase" evidence="19">
    <location>
        <begin position="613"/>
        <end position="834"/>
    </location>
</feature>
<keyword evidence="14 18" id="KW-0472">Membrane</keyword>
<comment type="catalytic activity">
    <reaction evidence="1">
        <text>ATP + protein L-histidine = ADP + protein N-phospho-L-histidine.</text>
        <dbReference type="EC" id="2.7.13.3"/>
    </reaction>
</comment>
<evidence type="ECO:0000256" key="12">
    <source>
        <dbReference type="ARBA" id="ARBA00022989"/>
    </source>
</evidence>
<dbReference type="Gene3D" id="3.40.50.2300">
    <property type="match status" value="2"/>
</dbReference>
<dbReference type="PANTHER" id="PTHR45339:SF1">
    <property type="entry name" value="HYBRID SIGNAL TRANSDUCTION HISTIDINE KINASE J"/>
    <property type="match status" value="1"/>
</dbReference>
<dbReference type="Pfam" id="PF02518">
    <property type="entry name" value="HATPase_c"/>
    <property type="match status" value="1"/>
</dbReference>
<dbReference type="PANTHER" id="PTHR45339">
    <property type="entry name" value="HYBRID SIGNAL TRANSDUCTION HISTIDINE KINASE J"/>
    <property type="match status" value="1"/>
</dbReference>
<evidence type="ECO:0000313" key="24">
    <source>
        <dbReference type="EMBL" id="KOO08845.1"/>
    </source>
</evidence>
<comment type="caution">
    <text evidence="24">The sequence shown here is derived from an EMBL/GenBank/DDBJ whole genome shotgun (WGS) entry which is preliminary data.</text>
</comment>
<evidence type="ECO:0000256" key="5">
    <source>
        <dbReference type="ARBA" id="ARBA00022553"/>
    </source>
</evidence>
<dbReference type="SMART" id="SM00091">
    <property type="entry name" value="PAS"/>
    <property type="match status" value="1"/>
</dbReference>
<dbReference type="SUPFAM" id="SSF47226">
    <property type="entry name" value="Histidine-containing phosphotransfer domain, HPT domain"/>
    <property type="match status" value="1"/>
</dbReference>
<evidence type="ECO:0000256" key="15">
    <source>
        <dbReference type="ARBA" id="ARBA00023306"/>
    </source>
</evidence>
<keyword evidence="6" id="KW-0808">Transferase</keyword>
<keyword evidence="5 17" id="KW-0597">Phosphoprotein</keyword>
<dbReference type="InterPro" id="IPR035965">
    <property type="entry name" value="PAS-like_dom_sf"/>
</dbReference>
<dbReference type="SMART" id="SM00388">
    <property type="entry name" value="HisKA"/>
    <property type="match status" value="1"/>
</dbReference>
<dbReference type="PROSITE" id="PS50894">
    <property type="entry name" value="HPT"/>
    <property type="match status" value="1"/>
</dbReference>
<dbReference type="InterPro" id="IPR036890">
    <property type="entry name" value="HATPase_C_sf"/>
</dbReference>
<dbReference type="FunFam" id="1.10.287.130:FF:000038">
    <property type="entry name" value="Sensory transduction histidine kinase"/>
    <property type="match status" value="1"/>
</dbReference>
<feature type="domain" description="PAC" evidence="22">
    <location>
        <begin position="543"/>
        <end position="595"/>
    </location>
</feature>
<feature type="domain" description="Response regulatory" evidence="20">
    <location>
        <begin position="992"/>
        <end position="1108"/>
    </location>
</feature>
<evidence type="ECO:0000259" key="22">
    <source>
        <dbReference type="PROSITE" id="PS50113"/>
    </source>
</evidence>
<dbReference type="Gene3D" id="1.20.120.160">
    <property type="entry name" value="HPT domain"/>
    <property type="match status" value="1"/>
</dbReference>
<dbReference type="SMART" id="SM00448">
    <property type="entry name" value="REC"/>
    <property type="match status" value="2"/>
</dbReference>
<evidence type="ECO:0000256" key="11">
    <source>
        <dbReference type="ARBA" id="ARBA00022840"/>
    </source>
</evidence>
<dbReference type="SMART" id="SM00073">
    <property type="entry name" value="HPT"/>
    <property type="match status" value="1"/>
</dbReference>
<dbReference type="STRING" id="171383.AKJ31_00300"/>
<sequence length="1324" mass="148028">MLSIRTLFTLLFLTMGICALTMFLVTNKVSDLRMQSRSYQHDLHNFYRLSQELKQSSDHLTKFARAYVVTGDDYWEELFNLVLAIRNGDIPLPSGNEYEYWDLVANSATYKPDANQPKGVPLLVRLRESGIGESEFLELKGALTLSDELVDIEREAFLAVKGITRQDDGREIDTGEPNLAYAQALLYSKKYFAEKAKIMSAIGSAHQAIVFRIENDIAEVDQQAVLYKQLYLLLMVILIASIVLSFALLWHLYINPLSTLLKKVVHQVREKDYAFTITQKAYAELQHFIDSLNVVFHHITEQLYQNTLFKDFNIVLRTSQSTLNLCQEVTQFLLHQFPVQQVGLSLYRDNQLVRIAGAGHTGDQTQHISDACSTELSVLLSGKPYCMKSLAGKYTMPVSGGTLELNELYYFPLCVNDQPIALLEVGTISGLTDTHYQWLSQMLDDLAVSIQLSQNVELQRKAEQKVLEQSQLNQEILNATPNPMYCLSPQGKYLTVNAKFSELCGLAIQDIIGKTPQDVFSQQQAAQCFTDVHQQLSLQKGSKNYELSLLDENQQERDMLVCEASFNNNQGVVSGIVGILLDLTERKQMETELRDAKDTADAMSRAKGEFLANMSHEIRTPMNGILGMVHLALNTELNPAQHKYLTRINESAKNLLGIINDILDFSKIEAGKLSVEEIDFCLDEVFDNLTNIISFKAQEKKIEFLFDIDPQVPINLIGDPLRVGQVLVNLCGNAVKFTEQGEILVSVSPELLTEREVVLHFAVKDTGIGIDKEKVAHLFDAFSQADSSVTREFGGTGLGLSISKQLVELMGGELSVSSTPGVGSTFSFTIIFGLQEAKMRDIAKPVSGLAGKRALVVDDNDSARNILVTLLNAMHFDAKAVSNGFEALDEIRLHQFDMLFVDWNMPGLNGVEMLQTAQNERLLEQSKCFLVTAYGREISLDQTISKVIDSLIVKPVNPSNLLDAIMNSFGIEQVVHIQKSKQLEKPVFAQQTVLLVEDNKINQEVAMGLLYGTNLTVLTAENGQQAIDILKQHPVDLVLMDMQMPVLDGVSATEQIRRDPKWEKLPIIAMTANAMQSDVKRCLDAGMNAHLAKPINVDNLYETLHQYLLPQDKKLGLTTVSSDQSSENLSDLPSLSGINIEQAIFNTGGDKESYLAILTRFIEAQHQELPLFKEVITKGDWKMAASMAHTLKGSSANLGVDLLSQLATKMEESIEDKSQIALEELKICQSIIDKLSTQLKQWQSNQHHNGASESQTQPELYQHVVNLVEAYDVEALSVIKETQHFSEWTEDQKQQLIDAIEGFEFELAKDLLDQFPKPNNQAAH</sequence>
<dbReference type="PRINTS" id="PR00344">
    <property type="entry name" value="BCTRLSENSOR"/>
</dbReference>
<dbReference type="InterPro" id="IPR011006">
    <property type="entry name" value="CheY-like_superfamily"/>
</dbReference>
<dbReference type="Gene3D" id="3.30.450.40">
    <property type="match status" value="1"/>
</dbReference>
<feature type="transmembrane region" description="Helical" evidence="18">
    <location>
        <begin position="230"/>
        <end position="253"/>
    </location>
</feature>
<keyword evidence="13" id="KW-0902">Two-component regulatory system</keyword>
<dbReference type="FunFam" id="3.30.565.10:FF:000010">
    <property type="entry name" value="Sensor histidine kinase RcsC"/>
    <property type="match status" value="1"/>
</dbReference>
<dbReference type="Proteomes" id="UP000037530">
    <property type="component" value="Unassembled WGS sequence"/>
</dbReference>
<dbReference type="InterPro" id="IPR004358">
    <property type="entry name" value="Sig_transdc_His_kin-like_C"/>
</dbReference>
<dbReference type="Gene3D" id="3.30.450.20">
    <property type="entry name" value="PAS domain"/>
    <property type="match status" value="1"/>
</dbReference>
<dbReference type="InterPro" id="IPR003661">
    <property type="entry name" value="HisK_dim/P_dom"/>
</dbReference>
<dbReference type="SUPFAM" id="SSF55874">
    <property type="entry name" value="ATPase domain of HSP90 chaperone/DNA topoisomerase II/histidine kinase"/>
    <property type="match status" value="1"/>
</dbReference>
<feature type="transmembrane region" description="Helical" evidence="18">
    <location>
        <begin position="6"/>
        <end position="25"/>
    </location>
</feature>
<evidence type="ECO:0000256" key="1">
    <source>
        <dbReference type="ARBA" id="ARBA00000085"/>
    </source>
</evidence>
<feature type="domain" description="HPt" evidence="23">
    <location>
        <begin position="1150"/>
        <end position="1242"/>
    </location>
</feature>
<keyword evidence="11" id="KW-0067">ATP-binding</keyword>
<keyword evidence="25" id="KW-1185">Reference proteome</keyword>
<name>A0A0M0I3E5_9VIBR</name>
<dbReference type="PROSITE" id="PS50110">
    <property type="entry name" value="RESPONSE_REGULATORY"/>
    <property type="match status" value="2"/>
</dbReference>
<dbReference type="PROSITE" id="PS50109">
    <property type="entry name" value="HIS_KIN"/>
    <property type="match status" value="1"/>
</dbReference>
<evidence type="ECO:0000256" key="10">
    <source>
        <dbReference type="ARBA" id="ARBA00022801"/>
    </source>
</evidence>
<dbReference type="GO" id="GO:0000155">
    <property type="term" value="F:phosphorelay sensor kinase activity"/>
    <property type="evidence" value="ECO:0007669"/>
    <property type="project" value="InterPro"/>
</dbReference>
<feature type="domain" description="PAS" evidence="21">
    <location>
        <begin position="469"/>
        <end position="515"/>
    </location>
</feature>
<dbReference type="InterPro" id="IPR003594">
    <property type="entry name" value="HATPase_dom"/>
</dbReference>
<dbReference type="CDD" id="cd16922">
    <property type="entry name" value="HATPase_EvgS-ArcB-TorS-like"/>
    <property type="match status" value="1"/>
</dbReference>
<evidence type="ECO:0000256" key="13">
    <source>
        <dbReference type="ARBA" id="ARBA00023012"/>
    </source>
</evidence>
<dbReference type="SUPFAM" id="SSF47384">
    <property type="entry name" value="Homodimeric domain of signal transducing histidine kinase"/>
    <property type="match status" value="1"/>
</dbReference>
<evidence type="ECO:0000259" key="23">
    <source>
        <dbReference type="PROSITE" id="PS50894"/>
    </source>
</evidence>
<evidence type="ECO:0000256" key="16">
    <source>
        <dbReference type="PROSITE-ProRule" id="PRU00110"/>
    </source>
</evidence>
<evidence type="ECO:0000256" key="7">
    <source>
        <dbReference type="ARBA" id="ARBA00022692"/>
    </source>
</evidence>
<evidence type="ECO:0000256" key="18">
    <source>
        <dbReference type="SAM" id="Phobius"/>
    </source>
</evidence>
<evidence type="ECO:0000256" key="2">
    <source>
        <dbReference type="ARBA" id="ARBA00004651"/>
    </source>
</evidence>
<dbReference type="GO" id="GO:0005886">
    <property type="term" value="C:plasma membrane"/>
    <property type="evidence" value="ECO:0007669"/>
    <property type="project" value="UniProtKB-SubCell"/>
</dbReference>
<evidence type="ECO:0000256" key="4">
    <source>
        <dbReference type="ARBA" id="ARBA00022475"/>
    </source>
</evidence>
<dbReference type="SUPFAM" id="SSF55785">
    <property type="entry name" value="PYP-like sensor domain (PAS domain)"/>
    <property type="match status" value="1"/>
</dbReference>
<dbReference type="EC" id="2.7.13.3" evidence="3"/>
<evidence type="ECO:0000256" key="14">
    <source>
        <dbReference type="ARBA" id="ARBA00023136"/>
    </source>
</evidence>
<feature type="modified residue" description="4-aspartylphosphate" evidence="17">
    <location>
        <position position="902"/>
    </location>
</feature>
<dbReference type="PROSITE" id="PS50113">
    <property type="entry name" value="PAC"/>
    <property type="match status" value="1"/>
</dbReference>
<evidence type="ECO:0000256" key="8">
    <source>
        <dbReference type="ARBA" id="ARBA00022741"/>
    </source>
</evidence>
<feature type="modified residue" description="4-aspartylphosphate" evidence="17">
    <location>
        <position position="1041"/>
    </location>
</feature>
<dbReference type="CDD" id="cd00130">
    <property type="entry name" value="PAS"/>
    <property type="match status" value="1"/>
</dbReference>
<keyword evidence="8" id="KW-0547">Nucleotide-binding</keyword>
<accession>A0A0M0I3E5</accession>
<evidence type="ECO:0000256" key="6">
    <source>
        <dbReference type="ARBA" id="ARBA00022679"/>
    </source>
</evidence>
<evidence type="ECO:0000256" key="3">
    <source>
        <dbReference type="ARBA" id="ARBA00012438"/>
    </source>
</evidence>
<dbReference type="CDD" id="cd00088">
    <property type="entry name" value="HPT"/>
    <property type="match status" value="1"/>
</dbReference>
<keyword evidence="10" id="KW-0378">Hydrolase</keyword>
<dbReference type="SUPFAM" id="SSF52172">
    <property type="entry name" value="CheY-like"/>
    <property type="match status" value="2"/>
</dbReference>
<keyword evidence="4" id="KW-1003">Cell membrane</keyword>
<dbReference type="SMART" id="SM00387">
    <property type="entry name" value="HATPase_c"/>
    <property type="match status" value="1"/>
</dbReference>
<dbReference type="GO" id="GO:0005524">
    <property type="term" value="F:ATP binding"/>
    <property type="evidence" value="ECO:0007669"/>
    <property type="project" value="UniProtKB-KW"/>
</dbReference>
<dbReference type="InterPro" id="IPR008207">
    <property type="entry name" value="Sig_transdc_His_kin_Hpt_dom"/>
</dbReference>
<dbReference type="InterPro" id="IPR000014">
    <property type="entry name" value="PAS"/>
</dbReference>
<keyword evidence="12 18" id="KW-1133">Transmembrane helix</keyword>
<keyword evidence="9" id="KW-0418">Kinase</keyword>
<dbReference type="NCBIfam" id="TIGR00229">
    <property type="entry name" value="sensory_box"/>
    <property type="match status" value="1"/>
</dbReference>
<dbReference type="InterPro" id="IPR013656">
    <property type="entry name" value="PAS_4"/>
</dbReference>
<dbReference type="InterPro" id="IPR000700">
    <property type="entry name" value="PAS-assoc_C"/>
</dbReference>
<dbReference type="Pfam" id="PF08448">
    <property type="entry name" value="PAS_4"/>
    <property type="match status" value="1"/>
</dbReference>
<dbReference type="InterPro" id="IPR036641">
    <property type="entry name" value="HPT_dom_sf"/>
</dbReference>
<dbReference type="CDD" id="cd00082">
    <property type="entry name" value="HisKA"/>
    <property type="match status" value="1"/>
</dbReference>
<evidence type="ECO:0000256" key="17">
    <source>
        <dbReference type="PROSITE-ProRule" id="PRU00169"/>
    </source>
</evidence>
<dbReference type="OrthoDB" id="9810730at2"/>
<feature type="modified residue" description="Phosphohistidine" evidence="16">
    <location>
        <position position="1189"/>
    </location>
</feature>
<organism evidence="24 25">
    <name type="scientific">Vibrio hepatarius</name>
    <dbReference type="NCBI Taxonomy" id="171383"/>
    <lineage>
        <taxon>Bacteria</taxon>
        <taxon>Pseudomonadati</taxon>
        <taxon>Pseudomonadota</taxon>
        <taxon>Gammaproteobacteria</taxon>
        <taxon>Vibrionales</taxon>
        <taxon>Vibrionaceae</taxon>
        <taxon>Vibrio</taxon>
        <taxon>Vibrio oreintalis group</taxon>
    </lineage>
</organism>
<keyword evidence="15" id="KW-0131">Cell cycle</keyword>
<comment type="subcellular location">
    <subcellularLocation>
        <location evidence="2">Cell membrane</location>
        <topology evidence="2">Multi-pass membrane protein</topology>
    </subcellularLocation>
</comment>
<protein>
    <recommendedName>
        <fullName evidence="3">histidine kinase</fullName>
        <ecNumber evidence="3">2.7.13.3</ecNumber>
    </recommendedName>
</protein>
<dbReference type="InterPro" id="IPR036097">
    <property type="entry name" value="HisK_dim/P_sf"/>
</dbReference>
<keyword evidence="7 18" id="KW-0812">Transmembrane</keyword>
<evidence type="ECO:0000259" key="21">
    <source>
        <dbReference type="PROSITE" id="PS50112"/>
    </source>
</evidence>
<dbReference type="Gene3D" id="1.10.287.130">
    <property type="match status" value="1"/>
</dbReference>
<gene>
    <name evidence="24" type="ORF">AKJ31_00300</name>
</gene>
<dbReference type="InterPro" id="IPR001789">
    <property type="entry name" value="Sig_transdc_resp-reg_receiver"/>
</dbReference>
<evidence type="ECO:0000256" key="9">
    <source>
        <dbReference type="ARBA" id="ARBA00022777"/>
    </source>
</evidence>
<dbReference type="Pfam" id="PF00512">
    <property type="entry name" value="HisKA"/>
    <property type="match status" value="1"/>
</dbReference>
<dbReference type="PATRIC" id="fig|171383.3.peg.61"/>
<feature type="domain" description="Response regulatory" evidence="20">
    <location>
        <begin position="853"/>
        <end position="969"/>
    </location>
</feature>
<evidence type="ECO:0000313" key="25">
    <source>
        <dbReference type="Proteomes" id="UP000037530"/>
    </source>
</evidence>
<reference evidence="25" key="1">
    <citation type="submission" date="2015-08" db="EMBL/GenBank/DDBJ databases">
        <title>Vibrio galatheae sp. nov., a novel member of the Vibrionaceae family isolated from the Solomon Islands.</title>
        <authorList>
            <person name="Giubergia S."/>
            <person name="Machado H."/>
            <person name="Mateiu R.V."/>
            <person name="Gram L."/>
        </authorList>
    </citation>
    <scope>NUCLEOTIDE SEQUENCE [LARGE SCALE GENOMIC DNA]</scope>
    <source>
        <strain evidence="25">DSM 19134</strain>
    </source>
</reference>
<dbReference type="EMBL" id="LHPI01000001">
    <property type="protein sequence ID" value="KOO08845.1"/>
    <property type="molecule type" value="Genomic_DNA"/>
</dbReference>
<dbReference type="Gene3D" id="3.30.565.10">
    <property type="entry name" value="Histidine kinase-like ATPase, C-terminal domain"/>
    <property type="match status" value="1"/>
</dbReference>
<dbReference type="CDD" id="cd17546">
    <property type="entry name" value="REC_hyHK_CKI1_RcsC-like"/>
    <property type="match status" value="2"/>
</dbReference>
<evidence type="ECO:0000259" key="20">
    <source>
        <dbReference type="PROSITE" id="PS50110"/>
    </source>
</evidence>
<dbReference type="InterPro" id="IPR005467">
    <property type="entry name" value="His_kinase_dom"/>
</dbReference>